<dbReference type="SUPFAM" id="SSF55729">
    <property type="entry name" value="Acyl-CoA N-acyltransferases (Nat)"/>
    <property type="match status" value="1"/>
</dbReference>
<evidence type="ECO:0000313" key="2">
    <source>
        <dbReference type="EMBL" id="GEM45289.1"/>
    </source>
</evidence>
<gene>
    <name evidence="2" type="ORF">DC3_09240</name>
</gene>
<dbReference type="GO" id="GO:0016747">
    <property type="term" value="F:acyltransferase activity, transferring groups other than amino-acyl groups"/>
    <property type="evidence" value="ECO:0007669"/>
    <property type="project" value="InterPro"/>
</dbReference>
<dbReference type="OrthoDB" id="9797456at2"/>
<protein>
    <submittedName>
        <fullName evidence="2">N-acetyltransferase</fullName>
    </submittedName>
</protein>
<keyword evidence="3" id="KW-1185">Reference proteome</keyword>
<dbReference type="CDD" id="cd04301">
    <property type="entry name" value="NAT_SF"/>
    <property type="match status" value="1"/>
</dbReference>
<dbReference type="InterPro" id="IPR000182">
    <property type="entry name" value="GNAT_dom"/>
</dbReference>
<dbReference type="EMBL" id="BJXB01000003">
    <property type="protein sequence ID" value="GEM45289.1"/>
    <property type="molecule type" value="Genomic_DNA"/>
</dbReference>
<organism evidence="2 3">
    <name type="scientific">Deinococcus cellulosilyticus (strain DSM 18568 / NBRC 106333 / KACC 11606 / 5516J-15)</name>
    <dbReference type="NCBI Taxonomy" id="1223518"/>
    <lineage>
        <taxon>Bacteria</taxon>
        <taxon>Thermotogati</taxon>
        <taxon>Deinococcota</taxon>
        <taxon>Deinococci</taxon>
        <taxon>Deinococcales</taxon>
        <taxon>Deinococcaceae</taxon>
        <taxon>Deinococcus</taxon>
    </lineage>
</organism>
<dbReference type="InterPro" id="IPR016181">
    <property type="entry name" value="Acyl_CoA_acyltransferase"/>
</dbReference>
<accession>A0A511MXJ2</accession>
<keyword evidence="2" id="KW-0808">Transferase</keyword>
<reference evidence="2 3" key="1">
    <citation type="submission" date="2019-07" db="EMBL/GenBank/DDBJ databases">
        <title>Whole genome shotgun sequence of Deinococcus cellulosilyticus NBRC 106333.</title>
        <authorList>
            <person name="Hosoyama A."/>
            <person name="Uohara A."/>
            <person name="Ohji S."/>
            <person name="Ichikawa N."/>
        </authorList>
    </citation>
    <scope>NUCLEOTIDE SEQUENCE [LARGE SCALE GENOMIC DNA]</scope>
    <source>
        <strain evidence="2 3">NBRC 106333</strain>
    </source>
</reference>
<sequence>MKSLGHQTDLIFARFFGVIEDHGTCTSIQSPGNRTHYFGNYMIYNRPPQPGDFPIWTGQFEQFVGSPEEVKHQLFCWDDPENLGEVQEFLDAGFILEDSIVMKADQLKAASTKRPVEIRPLQDTDEEWHALFKLQMTLRPEEHEEGAYAQFKKAHLRMYRDMQNQGLGHWYGAWLDGQLVSNLGLFVDDQLARYQQVGTHPDFRNLGLTRAMLKHAADHTMDTFGPRTLVIVADEHYFAKDIYRSMGFEPAEKQYALLKMPPQ</sequence>
<dbReference type="PROSITE" id="PS51186">
    <property type="entry name" value="GNAT"/>
    <property type="match status" value="1"/>
</dbReference>
<dbReference type="RefSeq" id="WP_146882757.1">
    <property type="nucleotide sequence ID" value="NZ_BJXB01000003.1"/>
</dbReference>
<name>A0A511MXJ2_DEIC1</name>
<dbReference type="Proteomes" id="UP000321306">
    <property type="component" value="Unassembled WGS sequence"/>
</dbReference>
<proteinExistence type="predicted"/>
<feature type="domain" description="N-acetyltransferase" evidence="1">
    <location>
        <begin position="116"/>
        <end position="263"/>
    </location>
</feature>
<comment type="caution">
    <text evidence="2">The sequence shown here is derived from an EMBL/GenBank/DDBJ whole genome shotgun (WGS) entry which is preliminary data.</text>
</comment>
<evidence type="ECO:0000313" key="3">
    <source>
        <dbReference type="Proteomes" id="UP000321306"/>
    </source>
</evidence>
<dbReference type="AlphaFoldDB" id="A0A511MXJ2"/>
<dbReference type="Gene3D" id="3.40.630.30">
    <property type="match status" value="1"/>
</dbReference>
<dbReference type="Pfam" id="PF00583">
    <property type="entry name" value="Acetyltransf_1"/>
    <property type="match status" value="1"/>
</dbReference>
<evidence type="ECO:0000259" key="1">
    <source>
        <dbReference type="PROSITE" id="PS51186"/>
    </source>
</evidence>